<evidence type="ECO:0000313" key="3">
    <source>
        <dbReference type="Proteomes" id="UP000245764"/>
    </source>
</evidence>
<dbReference type="Proteomes" id="UP000245764">
    <property type="component" value="Chromosome 12"/>
</dbReference>
<feature type="compositionally biased region" description="Polar residues" evidence="1">
    <location>
        <begin position="1"/>
        <end position="22"/>
    </location>
</feature>
<reference evidence="3" key="1">
    <citation type="submission" date="2017-05" db="EMBL/GenBank/DDBJ databases">
        <authorList>
            <person name="Song R."/>
            <person name="Chenine A.L."/>
            <person name="Ruprecht R.M."/>
        </authorList>
    </citation>
    <scope>NUCLEOTIDE SEQUENCE [LARGE SCALE GENOMIC DNA]</scope>
</reference>
<feature type="region of interest" description="Disordered" evidence="1">
    <location>
        <begin position="1"/>
        <end position="123"/>
    </location>
</feature>
<organism evidence="2 3">
    <name type="scientific">Zymoseptoria tritici ST99CH_1E4</name>
    <dbReference type="NCBI Taxonomy" id="1276532"/>
    <lineage>
        <taxon>Eukaryota</taxon>
        <taxon>Fungi</taxon>
        <taxon>Dikarya</taxon>
        <taxon>Ascomycota</taxon>
        <taxon>Pezizomycotina</taxon>
        <taxon>Dothideomycetes</taxon>
        <taxon>Dothideomycetidae</taxon>
        <taxon>Mycosphaerellales</taxon>
        <taxon>Mycosphaerellaceae</taxon>
        <taxon>Zymoseptoria</taxon>
    </lineage>
</organism>
<evidence type="ECO:0000313" key="2">
    <source>
        <dbReference type="EMBL" id="SMR60912.1"/>
    </source>
</evidence>
<dbReference type="EMBL" id="LT854264">
    <property type="protein sequence ID" value="SMR60912.1"/>
    <property type="molecule type" value="Genomic_DNA"/>
</dbReference>
<dbReference type="AlphaFoldDB" id="A0A2H1H538"/>
<feature type="compositionally biased region" description="Polar residues" evidence="1">
    <location>
        <begin position="98"/>
        <end position="120"/>
    </location>
</feature>
<proteinExistence type="predicted"/>
<protein>
    <submittedName>
        <fullName evidence="2">Uncharacterized protein</fullName>
    </submittedName>
</protein>
<feature type="compositionally biased region" description="Low complexity" evidence="1">
    <location>
        <begin position="88"/>
        <end position="97"/>
    </location>
</feature>
<sequence>MENNNAARPQSQLRSRSTNRQVRSGAATSYYEANNRGESDEEDPDETDFSRKIRTSMQSQQQPQQRSYASAAADESQTQGRSQEQRTRTPQPQSTTRVTPNAPTSTDQRRTSTANFSAANISVPPSKRDFSILQNRIQEQEVLDDAYDAEHNTNTGAGEGQLNFAALWRYHKDSMP</sequence>
<gene>
    <name evidence="2" type="ORF">ZT1E4_G10877</name>
</gene>
<evidence type="ECO:0000256" key="1">
    <source>
        <dbReference type="SAM" id="MobiDB-lite"/>
    </source>
</evidence>
<feature type="compositionally biased region" description="Low complexity" evidence="1">
    <location>
        <begin position="56"/>
        <end position="73"/>
    </location>
</feature>
<name>A0A2H1H538_ZYMTR</name>
<accession>A0A2H1H538</accession>